<comment type="similarity">
    <text evidence="2">Belongs to the glycosyl hydrolase 10 (cellulase F) family.</text>
</comment>
<dbReference type="EC" id="3.2.1.8" evidence="3"/>
<evidence type="ECO:0000313" key="11">
    <source>
        <dbReference type="EMBL" id="ACV11653.1"/>
    </source>
</evidence>
<keyword evidence="9" id="KW-0624">Polysaccharide degradation</keyword>
<dbReference type="GO" id="GO:0031176">
    <property type="term" value="F:endo-1,4-beta-xylanase activity"/>
    <property type="evidence" value="ECO:0007669"/>
    <property type="project" value="UniProtKB-EC"/>
</dbReference>
<sequence>MSDTLRDVADDNDIKIGAAAAADPIRGDFQYRDALREFNAVTAENAMKMGPLRPDEHTYDFTDGDLIAEFAREHDMYFRGHVLVWHNQLPEWLLPFQYTDRELRRLLEDHVRTVAARYAGDVDTWDVVNEAVADDGGLRETPWLRAFGEEYLDKAFEWAHQSAPEADLFYNDYGADGINDKSDEIYEMVSGMLDRGVPIDGVGLQLHALHDPVDPDSVAENIERFKDLGLAVEITEMDVAYTAEDPPEDHQEVQADYYREVVEKAMAAGCDTFVIWGVADHHSWIPHFDDTLTDDPLLLDDGYDRKPAYDAIVDLLS</sequence>
<keyword evidence="7" id="KW-0119">Carbohydrate metabolism</keyword>
<dbReference type="CAZy" id="GH10">
    <property type="family name" value="Glycoside Hydrolase Family 10"/>
</dbReference>
<dbReference type="Gene3D" id="3.20.20.80">
    <property type="entry name" value="Glycosidases"/>
    <property type="match status" value="1"/>
</dbReference>
<keyword evidence="5" id="KW-0732">Signal</keyword>
<dbReference type="eggNOG" id="arCOG07455">
    <property type="taxonomic scope" value="Archaea"/>
</dbReference>
<gene>
    <name evidence="11" type="ordered locus">Huta_1477</name>
</gene>
<evidence type="ECO:0000259" key="10">
    <source>
        <dbReference type="PROSITE" id="PS51760"/>
    </source>
</evidence>
<name>C7NP66_HALUD</name>
<evidence type="ECO:0000256" key="4">
    <source>
        <dbReference type="ARBA" id="ARBA00022651"/>
    </source>
</evidence>
<keyword evidence="8 11" id="KW-0326">Glycosidase</keyword>
<dbReference type="PROSITE" id="PS51760">
    <property type="entry name" value="GH10_2"/>
    <property type="match status" value="1"/>
</dbReference>
<dbReference type="InterPro" id="IPR017853">
    <property type="entry name" value="GH"/>
</dbReference>
<evidence type="ECO:0000256" key="7">
    <source>
        <dbReference type="ARBA" id="ARBA00023277"/>
    </source>
</evidence>
<dbReference type="GO" id="GO:0045493">
    <property type="term" value="P:xylan catabolic process"/>
    <property type="evidence" value="ECO:0007669"/>
    <property type="project" value="UniProtKB-KW"/>
</dbReference>
<comment type="catalytic activity">
    <reaction evidence="1">
        <text>Endohydrolysis of (1-&gt;4)-beta-D-xylosidic linkages in xylans.</text>
        <dbReference type="EC" id="3.2.1.8"/>
    </reaction>
</comment>
<dbReference type="AlphaFoldDB" id="C7NP66"/>
<dbReference type="PRINTS" id="PR00134">
    <property type="entry name" value="GLHYDRLASE10"/>
</dbReference>
<dbReference type="GeneID" id="8383756"/>
<evidence type="ECO:0000256" key="3">
    <source>
        <dbReference type="ARBA" id="ARBA00012590"/>
    </source>
</evidence>
<evidence type="ECO:0000256" key="8">
    <source>
        <dbReference type="ARBA" id="ARBA00023295"/>
    </source>
</evidence>
<evidence type="ECO:0000256" key="1">
    <source>
        <dbReference type="ARBA" id="ARBA00000681"/>
    </source>
</evidence>
<dbReference type="SMART" id="SM00633">
    <property type="entry name" value="Glyco_10"/>
    <property type="match status" value="1"/>
</dbReference>
<dbReference type="HOGENOM" id="CLU_020161_6_0_2"/>
<dbReference type="PANTHER" id="PTHR31490:SF88">
    <property type="entry name" value="BETA-XYLANASE"/>
    <property type="match status" value="1"/>
</dbReference>
<accession>C7NP66</accession>
<dbReference type="RefSeq" id="WP_015789227.1">
    <property type="nucleotide sequence ID" value="NC_013158.1"/>
</dbReference>
<dbReference type="EMBL" id="CP001687">
    <property type="protein sequence ID" value="ACV11653.1"/>
    <property type="molecule type" value="Genomic_DNA"/>
</dbReference>
<dbReference type="OrthoDB" id="345967at2157"/>
<keyword evidence="12" id="KW-1185">Reference proteome</keyword>
<dbReference type="PANTHER" id="PTHR31490">
    <property type="entry name" value="GLYCOSYL HYDROLASE"/>
    <property type="match status" value="1"/>
</dbReference>
<dbReference type="STRING" id="519442.Huta_1477"/>
<dbReference type="SUPFAM" id="SSF51445">
    <property type="entry name" value="(Trans)glycosidases"/>
    <property type="match status" value="1"/>
</dbReference>
<reference evidence="11 12" key="1">
    <citation type="journal article" date="2009" name="Stand. Genomic Sci.">
        <title>Complete genome sequence of Halorhabdus utahensis type strain (AX-2).</title>
        <authorList>
            <person name="Anderson I."/>
            <person name="Tindall B.J."/>
            <person name="Pomrenke H."/>
            <person name="Goker M."/>
            <person name="Lapidus A."/>
            <person name="Nolan M."/>
            <person name="Copeland A."/>
            <person name="Glavina Del Rio T."/>
            <person name="Chen F."/>
            <person name="Tice H."/>
            <person name="Cheng J.F."/>
            <person name="Lucas S."/>
            <person name="Chertkov O."/>
            <person name="Bruce D."/>
            <person name="Brettin T."/>
            <person name="Detter J.C."/>
            <person name="Han C."/>
            <person name="Goodwin L."/>
            <person name="Land M."/>
            <person name="Hauser L."/>
            <person name="Chang Y.J."/>
            <person name="Jeffries C.D."/>
            <person name="Pitluck S."/>
            <person name="Pati A."/>
            <person name="Mavromatis K."/>
            <person name="Ivanova N."/>
            <person name="Ovchinnikova G."/>
            <person name="Chen A."/>
            <person name="Palaniappan K."/>
            <person name="Chain P."/>
            <person name="Rohde M."/>
            <person name="Bristow J."/>
            <person name="Eisen J.A."/>
            <person name="Markowitz V."/>
            <person name="Hugenholtz P."/>
            <person name="Kyrpides N.C."/>
            <person name="Klenk H.P."/>
        </authorList>
    </citation>
    <scope>NUCLEOTIDE SEQUENCE [LARGE SCALE GENOMIC DNA]</scope>
    <source>
        <strain evidence="12">DSM 12940 / JCM 11049 / AX-2</strain>
    </source>
</reference>
<proteinExistence type="inferred from homology"/>
<organism evidence="11 12">
    <name type="scientific">Halorhabdus utahensis (strain DSM 12940 / JCM 11049 / AX-2)</name>
    <dbReference type="NCBI Taxonomy" id="519442"/>
    <lineage>
        <taxon>Archaea</taxon>
        <taxon>Methanobacteriati</taxon>
        <taxon>Methanobacteriota</taxon>
        <taxon>Stenosarchaea group</taxon>
        <taxon>Halobacteria</taxon>
        <taxon>Halobacteriales</taxon>
        <taxon>Haloarculaceae</taxon>
        <taxon>Halorhabdus</taxon>
    </lineage>
</organism>
<feature type="domain" description="GH10" evidence="10">
    <location>
        <begin position="1"/>
        <end position="315"/>
    </location>
</feature>
<evidence type="ECO:0000313" key="12">
    <source>
        <dbReference type="Proteomes" id="UP000002071"/>
    </source>
</evidence>
<keyword evidence="4 11" id="KW-0858">Xylan degradation</keyword>
<dbReference type="Proteomes" id="UP000002071">
    <property type="component" value="Chromosome"/>
</dbReference>
<evidence type="ECO:0000256" key="2">
    <source>
        <dbReference type="ARBA" id="ARBA00007495"/>
    </source>
</evidence>
<evidence type="ECO:0000256" key="6">
    <source>
        <dbReference type="ARBA" id="ARBA00022801"/>
    </source>
</evidence>
<dbReference type="Pfam" id="PF00331">
    <property type="entry name" value="Glyco_hydro_10"/>
    <property type="match status" value="1"/>
</dbReference>
<dbReference type="InterPro" id="IPR044846">
    <property type="entry name" value="GH10"/>
</dbReference>
<evidence type="ECO:0000256" key="9">
    <source>
        <dbReference type="ARBA" id="ARBA00023326"/>
    </source>
</evidence>
<keyword evidence="6 11" id="KW-0378">Hydrolase</keyword>
<protein>
    <recommendedName>
        <fullName evidence="3">endo-1,4-beta-xylanase</fullName>
        <ecNumber evidence="3">3.2.1.8</ecNumber>
    </recommendedName>
</protein>
<dbReference type="KEGG" id="hut:Huta_1477"/>
<dbReference type="InterPro" id="IPR001000">
    <property type="entry name" value="GH10_dom"/>
</dbReference>
<evidence type="ECO:0000256" key="5">
    <source>
        <dbReference type="ARBA" id="ARBA00022729"/>
    </source>
</evidence>